<dbReference type="Proteomes" id="UP000032141">
    <property type="component" value="Chromosome C3"/>
</dbReference>
<proteinExistence type="predicted"/>
<protein>
    <submittedName>
        <fullName evidence="1">Uncharacterized protein</fullName>
    </submittedName>
</protein>
<reference evidence="1 2" key="1">
    <citation type="journal article" date="2014" name="Genome Biol.">
        <title>Transcriptome and methylome profiling reveals relics of genome dominance in the mesopolyploid Brassica oleracea.</title>
        <authorList>
            <person name="Parkin I.A."/>
            <person name="Koh C."/>
            <person name="Tang H."/>
            <person name="Robinson S.J."/>
            <person name="Kagale S."/>
            <person name="Clarke W.E."/>
            <person name="Town C.D."/>
            <person name="Nixon J."/>
            <person name="Krishnakumar V."/>
            <person name="Bidwell S.L."/>
            <person name="Denoeud F."/>
            <person name="Belcram H."/>
            <person name="Links M.G."/>
            <person name="Just J."/>
            <person name="Clarke C."/>
            <person name="Bender T."/>
            <person name="Huebert T."/>
            <person name="Mason A.S."/>
            <person name="Pires J.C."/>
            <person name="Barker G."/>
            <person name="Moore J."/>
            <person name="Walley P.G."/>
            <person name="Manoli S."/>
            <person name="Batley J."/>
            <person name="Edwards D."/>
            <person name="Nelson M.N."/>
            <person name="Wang X."/>
            <person name="Paterson A.H."/>
            <person name="King G."/>
            <person name="Bancroft I."/>
            <person name="Chalhoub B."/>
            <person name="Sharpe A.G."/>
        </authorList>
    </citation>
    <scope>NUCLEOTIDE SEQUENCE</scope>
    <source>
        <strain evidence="1 2">cv. TO1000</strain>
    </source>
</reference>
<dbReference type="EnsemblPlants" id="Bo3g145250.1">
    <property type="protein sequence ID" value="Bo3g145250.1"/>
    <property type="gene ID" value="Bo3g145250"/>
</dbReference>
<dbReference type="Gramene" id="Bo3g145250.1">
    <property type="protein sequence ID" value="Bo3g145250.1"/>
    <property type="gene ID" value="Bo3g145250"/>
</dbReference>
<keyword evidence="2" id="KW-1185">Reference proteome</keyword>
<dbReference type="AlphaFoldDB" id="A0A0D3BIW6"/>
<dbReference type="HOGENOM" id="CLU_2515765_0_0_1"/>
<accession>A0A0D3BIW6</accession>
<evidence type="ECO:0000313" key="2">
    <source>
        <dbReference type="Proteomes" id="UP000032141"/>
    </source>
</evidence>
<organism evidence="1 2">
    <name type="scientific">Brassica oleracea var. oleracea</name>
    <dbReference type="NCBI Taxonomy" id="109376"/>
    <lineage>
        <taxon>Eukaryota</taxon>
        <taxon>Viridiplantae</taxon>
        <taxon>Streptophyta</taxon>
        <taxon>Embryophyta</taxon>
        <taxon>Tracheophyta</taxon>
        <taxon>Spermatophyta</taxon>
        <taxon>Magnoliopsida</taxon>
        <taxon>eudicotyledons</taxon>
        <taxon>Gunneridae</taxon>
        <taxon>Pentapetalae</taxon>
        <taxon>rosids</taxon>
        <taxon>malvids</taxon>
        <taxon>Brassicales</taxon>
        <taxon>Brassicaceae</taxon>
        <taxon>Brassiceae</taxon>
        <taxon>Brassica</taxon>
    </lineage>
</organism>
<reference evidence="1" key="2">
    <citation type="submission" date="2015-03" db="UniProtKB">
        <authorList>
            <consortium name="EnsemblPlants"/>
        </authorList>
    </citation>
    <scope>IDENTIFICATION</scope>
</reference>
<evidence type="ECO:0000313" key="1">
    <source>
        <dbReference type="EnsemblPlants" id="Bo3g145250.1"/>
    </source>
</evidence>
<sequence>MDELEDHWWDFECNWSPKEVLKVIIERSPYQSDLTQRGSVPAPYVERPGGAGSVARACYEETKQNIWSGVWQRGGVPALKPERER</sequence>
<name>A0A0D3BIW6_BRAOL</name>